<feature type="transmembrane region" description="Helical" evidence="10">
    <location>
        <begin position="149"/>
        <end position="169"/>
    </location>
</feature>
<protein>
    <submittedName>
        <fullName evidence="11">Alginate O-acetyltransferase complex protein AlgI</fullName>
    </submittedName>
</protein>
<proteinExistence type="inferred from homology"/>
<evidence type="ECO:0000256" key="7">
    <source>
        <dbReference type="ARBA" id="ARBA00023136"/>
    </source>
</evidence>
<dbReference type="Proteomes" id="UP000184301">
    <property type="component" value="Unassembled WGS sequence"/>
</dbReference>
<evidence type="ECO:0000256" key="8">
    <source>
        <dbReference type="ARBA" id="ARBA00023315"/>
    </source>
</evidence>
<feature type="transmembrane region" description="Helical" evidence="10">
    <location>
        <begin position="354"/>
        <end position="372"/>
    </location>
</feature>
<evidence type="ECO:0000256" key="10">
    <source>
        <dbReference type="SAM" id="Phobius"/>
    </source>
</evidence>
<dbReference type="PANTHER" id="PTHR13285:SF23">
    <property type="entry name" value="TEICHOIC ACID D-ALANYLTRANSFERASE"/>
    <property type="match status" value="1"/>
</dbReference>
<dbReference type="GO" id="GO:0005886">
    <property type="term" value="C:plasma membrane"/>
    <property type="evidence" value="ECO:0007669"/>
    <property type="project" value="UniProtKB-SubCell"/>
</dbReference>
<dbReference type="OrthoDB" id="9805788at2"/>
<evidence type="ECO:0000256" key="9">
    <source>
        <dbReference type="PIRNR" id="PIRNR016636"/>
    </source>
</evidence>
<keyword evidence="3 9" id="KW-1003">Cell membrane</keyword>
<evidence type="ECO:0000256" key="4">
    <source>
        <dbReference type="ARBA" id="ARBA00022679"/>
    </source>
</evidence>
<sequence length="470" mass="53929">MLFSSVSFLFMFLPITLLLYFLVPARFKNLVLLICSLFFYAWGEPVYVVLMILSIVFNYACGLDIGYNADDPVHAKRGIIFAVVVNLLILGFFKYYGFLIGSINAVFPVNIPYRELELPIGISFYTFQAMSYVIDVYRKRVRPQRDLMLFAVYVSMFPQLIAGPIVRYADIEAQLKQRNISPNRFGDGIMYFIRGLAKKVLIANTVGGIFDQISGMGFGSFSMLTAWVGCVSYAFQIYFDFSGYSDMAIGLGKMFGFDFLKNFEYPYTAKSITDFWRRWHISLSTWFREYVYIPLGGNRKGTKRTVINLLIVWALTGLWHGANWTFLFWGLYYGGILVLEKFVIGERINRLPGALQHAYTLILVLIGWVFFFSPDLGYAFRYLGVMFGIGAKGLADQQALFFVLTNWLLYLVSITASTSFGYYVLDRGVYNYRNGQGRRGVACIIYLAMFIVSIAFLVTENFNPFLYFRF</sequence>
<keyword evidence="5 10" id="KW-0812">Transmembrane</keyword>
<feature type="transmembrane region" description="Helical" evidence="10">
    <location>
        <begin position="309"/>
        <end position="334"/>
    </location>
</feature>
<comment type="similarity">
    <text evidence="2 9">Belongs to the membrane-bound acyltransferase family.</text>
</comment>
<dbReference type="AlphaFoldDB" id="A0A1M6QPL1"/>
<name>A0A1M6QPL1_9FIRM</name>
<dbReference type="PANTHER" id="PTHR13285">
    <property type="entry name" value="ACYLTRANSFERASE"/>
    <property type="match status" value="1"/>
</dbReference>
<gene>
    <name evidence="11" type="ORF">SAMN02745243_02485</name>
</gene>
<evidence type="ECO:0000256" key="3">
    <source>
        <dbReference type="ARBA" id="ARBA00022475"/>
    </source>
</evidence>
<dbReference type="RefSeq" id="WP_073110911.1">
    <property type="nucleotide sequence ID" value="NZ_FQZY01000036.1"/>
</dbReference>
<feature type="transmembrane region" description="Helical" evidence="10">
    <location>
        <begin position="437"/>
        <end position="458"/>
    </location>
</feature>
<dbReference type="PIRSF" id="PIRSF500217">
    <property type="entry name" value="AlgI"/>
    <property type="match status" value="1"/>
</dbReference>
<dbReference type="InterPro" id="IPR051085">
    <property type="entry name" value="MB_O-acyltransferase"/>
</dbReference>
<dbReference type="InterPro" id="IPR028362">
    <property type="entry name" value="AlgI"/>
</dbReference>
<keyword evidence="7 9" id="KW-0472">Membrane</keyword>
<keyword evidence="8 9" id="KW-0012">Acyltransferase</keyword>
<evidence type="ECO:0000256" key="6">
    <source>
        <dbReference type="ARBA" id="ARBA00022989"/>
    </source>
</evidence>
<feature type="transmembrane region" description="Helical" evidence="10">
    <location>
        <begin position="79"/>
        <end position="98"/>
    </location>
</feature>
<evidence type="ECO:0000313" key="11">
    <source>
        <dbReference type="EMBL" id="SHK22232.1"/>
    </source>
</evidence>
<dbReference type="GO" id="GO:0016746">
    <property type="term" value="F:acyltransferase activity"/>
    <property type="evidence" value="ECO:0007669"/>
    <property type="project" value="UniProtKB-KW"/>
</dbReference>
<keyword evidence="4 9" id="KW-0808">Transferase</keyword>
<dbReference type="PIRSF" id="PIRSF016636">
    <property type="entry name" value="AlgI_DltB"/>
    <property type="match status" value="1"/>
</dbReference>
<comment type="subcellular location">
    <subcellularLocation>
        <location evidence="1">Cell membrane</location>
        <topology evidence="1">Multi-pass membrane protein</topology>
    </subcellularLocation>
</comment>
<evidence type="ECO:0000256" key="5">
    <source>
        <dbReference type="ARBA" id="ARBA00022692"/>
    </source>
</evidence>
<reference evidence="11 12" key="1">
    <citation type="submission" date="2016-11" db="EMBL/GenBank/DDBJ databases">
        <authorList>
            <person name="Jaros S."/>
            <person name="Januszkiewicz K."/>
            <person name="Wedrychowicz H."/>
        </authorList>
    </citation>
    <scope>NUCLEOTIDE SEQUENCE [LARGE SCALE GENOMIC DNA]</scope>
    <source>
        <strain evidence="11 12">DSM 15480</strain>
    </source>
</reference>
<keyword evidence="12" id="KW-1185">Reference proteome</keyword>
<evidence type="ECO:0000256" key="1">
    <source>
        <dbReference type="ARBA" id="ARBA00004651"/>
    </source>
</evidence>
<dbReference type="InterPro" id="IPR004299">
    <property type="entry name" value="MBOAT_fam"/>
</dbReference>
<dbReference type="InterPro" id="IPR024194">
    <property type="entry name" value="Ac/AlaTfrase_AlgI/DltB"/>
</dbReference>
<evidence type="ECO:0000313" key="12">
    <source>
        <dbReference type="Proteomes" id="UP000184301"/>
    </source>
</evidence>
<feature type="transmembrane region" description="Helical" evidence="10">
    <location>
        <begin position="407"/>
        <end position="425"/>
    </location>
</feature>
<feature type="transmembrane region" description="Helical" evidence="10">
    <location>
        <begin position="6"/>
        <end position="22"/>
    </location>
</feature>
<keyword evidence="6 10" id="KW-1133">Transmembrane helix</keyword>
<dbReference type="EMBL" id="FQZY01000036">
    <property type="protein sequence ID" value="SHK22232.1"/>
    <property type="molecule type" value="Genomic_DNA"/>
</dbReference>
<organism evidence="11 12">
    <name type="scientific">Hespellia stercorisuis DSM 15480</name>
    <dbReference type="NCBI Taxonomy" id="1121950"/>
    <lineage>
        <taxon>Bacteria</taxon>
        <taxon>Bacillati</taxon>
        <taxon>Bacillota</taxon>
        <taxon>Clostridia</taxon>
        <taxon>Lachnospirales</taxon>
        <taxon>Lachnospiraceae</taxon>
        <taxon>Hespellia</taxon>
    </lineage>
</organism>
<dbReference type="GO" id="GO:0042121">
    <property type="term" value="P:alginic acid biosynthetic process"/>
    <property type="evidence" value="ECO:0007669"/>
    <property type="project" value="InterPro"/>
</dbReference>
<dbReference type="Pfam" id="PF03062">
    <property type="entry name" value="MBOAT"/>
    <property type="match status" value="1"/>
</dbReference>
<dbReference type="STRING" id="1121950.SAMN02745243_02485"/>
<accession>A0A1M6QPL1</accession>
<evidence type="ECO:0000256" key="2">
    <source>
        <dbReference type="ARBA" id="ARBA00010323"/>
    </source>
</evidence>
<feature type="transmembrane region" description="Helical" evidence="10">
    <location>
        <begin position="118"/>
        <end position="137"/>
    </location>
</feature>
<feature type="transmembrane region" description="Helical" evidence="10">
    <location>
        <begin position="218"/>
        <end position="239"/>
    </location>
</feature>